<comment type="cofactor">
    <cofactor evidence="2 8">
        <name>FAD</name>
        <dbReference type="ChEBI" id="CHEBI:57692"/>
    </cofactor>
</comment>
<dbReference type="NCBIfam" id="NF003603">
    <property type="entry name" value="PRK05257.1-1"/>
    <property type="match status" value="1"/>
</dbReference>
<dbReference type="Gene3D" id="3.50.50.60">
    <property type="entry name" value="FAD/NAD(P)-binding domain"/>
    <property type="match status" value="1"/>
</dbReference>
<organism evidence="9 10">
    <name type="scientific">Naasia lichenicola</name>
    <dbReference type="NCBI Taxonomy" id="2565933"/>
    <lineage>
        <taxon>Bacteria</taxon>
        <taxon>Bacillati</taxon>
        <taxon>Actinomycetota</taxon>
        <taxon>Actinomycetes</taxon>
        <taxon>Micrococcales</taxon>
        <taxon>Microbacteriaceae</taxon>
        <taxon>Naasia</taxon>
    </lineage>
</organism>
<evidence type="ECO:0000256" key="2">
    <source>
        <dbReference type="ARBA" id="ARBA00001974"/>
    </source>
</evidence>
<dbReference type="NCBIfam" id="TIGR01320">
    <property type="entry name" value="mal_quin_oxido"/>
    <property type="match status" value="1"/>
</dbReference>
<proteinExistence type="inferred from homology"/>
<dbReference type="NCBIfam" id="NF009875">
    <property type="entry name" value="PRK13339.1"/>
    <property type="match status" value="1"/>
</dbReference>
<dbReference type="AlphaFoldDB" id="A0A4S4FLW4"/>
<keyword evidence="4 8" id="KW-0816">Tricarboxylic acid cycle</keyword>
<evidence type="ECO:0000256" key="6">
    <source>
        <dbReference type="ARBA" id="ARBA00022827"/>
    </source>
</evidence>
<dbReference type="NCBIfam" id="NF003606">
    <property type="entry name" value="PRK05257.2-1"/>
    <property type="match status" value="1"/>
</dbReference>
<evidence type="ECO:0000313" key="9">
    <source>
        <dbReference type="EMBL" id="THG30902.1"/>
    </source>
</evidence>
<dbReference type="NCBIfam" id="NF003605">
    <property type="entry name" value="PRK05257.1-4"/>
    <property type="match status" value="1"/>
</dbReference>
<accession>A0A4S4FLW4</accession>
<evidence type="ECO:0000256" key="5">
    <source>
        <dbReference type="ARBA" id="ARBA00022630"/>
    </source>
</evidence>
<dbReference type="InterPro" id="IPR006231">
    <property type="entry name" value="MQO"/>
</dbReference>
<evidence type="ECO:0000256" key="1">
    <source>
        <dbReference type="ARBA" id="ARBA00001139"/>
    </source>
</evidence>
<evidence type="ECO:0000256" key="3">
    <source>
        <dbReference type="ARBA" id="ARBA00005012"/>
    </source>
</evidence>
<keyword evidence="7 8" id="KW-0560">Oxidoreductase</keyword>
<name>A0A4S4FLW4_9MICO</name>
<comment type="pathway">
    <text evidence="3 8">Carbohydrate metabolism; tricarboxylic acid cycle; oxaloacetate from (S)-malate (quinone route): step 1/1.</text>
</comment>
<dbReference type="OrthoDB" id="9763983at2"/>
<evidence type="ECO:0000256" key="4">
    <source>
        <dbReference type="ARBA" id="ARBA00022532"/>
    </source>
</evidence>
<dbReference type="RefSeq" id="WP_136427314.1">
    <property type="nucleotide sequence ID" value="NZ_SSSM01000004.1"/>
</dbReference>
<comment type="similarity">
    <text evidence="8">Belongs to the MQO family.</text>
</comment>
<dbReference type="SUPFAM" id="SSF51905">
    <property type="entry name" value="FAD/NAD(P)-binding domain"/>
    <property type="match status" value="1"/>
</dbReference>
<dbReference type="NCBIfam" id="NF003612">
    <property type="entry name" value="PRK05257.3-3"/>
    <property type="match status" value="1"/>
</dbReference>
<dbReference type="PANTHER" id="PTHR43104">
    <property type="entry name" value="L-2-HYDROXYGLUTARATE DEHYDROGENASE, MITOCHONDRIAL"/>
    <property type="match status" value="1"/>
</dbReference>
<dbReference type="EC" id="1.1.5.4" evidence="8"/>
<dbReference type="Gene3D" id="3.30.9.10">
    <property type="entry name" value="D-Amino Acid Oxidase, subunit A, domain 2"/>
    <property type="match status" value="1"/>
</dbReference>
<dbReference type="PANTHER" id="PTHR43104:SF2">
    <property type="entry name" value="L-2-HYDROXYGLUTARATE DEHYDROGENASE, MITOCHONDRIAL"/>
    <property type="match status" value="1"/>
</dbReference>
<keyword evidence="6 8" id="KW-0274">FAD</keyword>
<gene>
    <name evidence="8" type="primary">mqo</name>
    <name evidence="9" type="ORF">E6C64_09795</name>
</gene>
<dbReference type="EMBL" id="SSSM01000004">
    <property type="protein sequence ID" value="THG30902.1"/>
    <property type="molecule type" value="Genomic_DNA"/>
</dbReference>
<dbReference type="GO" id="GO:0006099">
    <property type="term" value="P:tricarboxylic acid cycle"/>
    <property type="evidence" value="ECO:0007669"/>
    <property type="project" value="UniProtKB-UniRule"/>
</dbReference>
<dbReference type="NCBIfam" id="NF003610">
    <property type="entry name" value="PRK05257.3-1"/>
    <property type="match status" value="1"/>
</dbReference>
<sequence length="492" mass="53581">MSAADPIDVVLIGGGIMSATLGTLLQRLEPTWKIRIYERLGEVAGESSNPWNNAGTGHAAFCELNYTPEKADGTIDITSAVKVNEQFQLTREFWSFLVGASHLEKASDFINSTPHMTFVRGAGNVDYLRRRFDALKDHPLFAGMEYSEDPVVIHRWAPLLVLGRAKDEPIAATRIVAGTDVDFGALTRELMAKLTENGAELELDHEVRSLRRTRDGLWRLKVKQLVGQTPHEVTARFVFVGAGGWALKMLQKSRIKEARGYGVFPISGQFLRTDDPKVVAQHKAKVYGKASVGAPPMSVPHLDTRIVDDSASLMFGPYAGFSPKFLKNGSLLDLFGSIKPHNIVPLLAVAKDNFSLVRYLVGELMASKAKKFDSLKEFFPDADPADWRLITAGQRAQVIKPDKAKGGVLQFGTEVIASADGSIAGLLGASPGASTAVPIMLDVLKRCFPDRIAGWEPQIRQMVPTYGTLLSDSPATVQAIQKETAAALELTA</sequence>
<dbReference type="InterPro" id="IPR036188">
    <property type="entry name" value="FAD/NAD-bd_sf"/>
</dbReference>
<comment type="catalytic activity">
    <reaction evidence="1 8">
        <text>(S)-malate + a quinone = a quinol + oxaloacetate</text>
        <dbReference type="Rhea" id="RHEA:46012"/>
        <dbReference type="ChEBI" id="CHEBI:15589"/>
        <dbReference type="ChEBI" id="CHEBI:16452"/>
        <dbReference type="ChEBI" id="CHEBI:24646"/>
        <dbReference type="ChEBI" id="CHEBI:132124"/>
        <dbReference type="EC" id="1.1.5.4"/>
    </reaction>
</comment>
<dbReference type="UniPathway" id="UPA00223">
    <property type="reaction ID" value="UER01008"/>
</dbReference>
<keyword evidence="5 8" id="KW-0285">Flavoprotein</keyword>
<dbReference type="HAMAP" id="MF_00212">
    <property type="entry name" value="MQO"/>
    <property type="match status" value="1"/>
</dbReference>
<evidence type="ECO:0000313" key="10">
    <source>
        <dbReference type="Proteomes" id="UP000309133"/>
    </source>
</evidence>
<dbReference type="Pfam" id="PF06039">
    <property type="entry name" value="Mqo"/>
    <property type="match status" value="1"/>
</dbReference>
<protein>
    <recommendedName>
        <fullName evidence="8">Probable malate:quinone oxidoreductase</fullName>
        <ecNumber evidence="8">1.1.5.4</ecNumber>
    </recommendedName>
    <alternativeName>
        <fullName evidence="8">MQO</fullName>
    </alternativeName>
    <alternativeName>
        <fullName evidence="8">Malate dehydrogenase [quinone]</fullName>
    </alternativeName>
</protein>
<dbReference type="GO" id="GO:0008924">
    <property type="term" value="F:L-malate dehydrogenase (quinone) activity"/>
    <property type="evidence" value="ECO:0007669"/>
    <property type="project" value="UniProtKB-UniRule"/>
</dbReference>
<reference evidence="9 10" key="1">
    <citation type="submission" date="2019-04" db="EMBL/GenBank/DDBJ databases">
        <authorList>
            <person name="Jiang L."/>
        </authorList>
    </citation>
    <scope>NUCLEOTIDE SEQUENCE [LARGE SCALE GENOMIC DNA]</scope>
    <source>
        <strain evidence="9 10">YIM 131853</strain>
    </source>
</reference>
<comment type="caution">
    <text evidence="9">The sequence shown here is derived from an EMBL/GenBank/DDBJ whole genome shotgun (WGS) entry which is preliminary data.</text>
</comment>
<dbReference type="NCBIfam" id="NF003611">
    <property type="entry name" value="PRK05257.3-2"/>
    <property type="match status" value="1"/>
</dbReference>
<dbReference type="Proteomes" id="UP000309133">
    <property type="component" value="Unassembled WGS sequence"/>
</dbReference>
<keyword evidence="10" id="KW-1185">Reference proteome</keyword>
<evidence type="ECO:0000256" key="7">
    <source>
        <dbReference type="ARBA" id="ARBA00023002"/>
    </source>
</evidence>
<dbReference type="GO" id="GO:0047545">
    <property type="term" value="F:(S)-2-hydroxyglutarate dehydrogenase activity"/>
    <property type="evidence" value="ECO:0007669"/>
    <property type="project" value="TreeGrafter"/>
</dbReference>
<evidence type="ECO:0000256" key="8">
    <source>
        <dbReference type="HAMAP-Rule" id="MF_00212"/>
    </source>
</evidence>